<evidence type="ECO:0000313" key="3">
    <source>
        <dbReference type="Proteomes" id="UP000094598"/>
    </source>
</evidence>
<reference evidence="2 4" key="2">
    <citation type="submission" date="2019-05" db="EMBL/GenBank/DDBJ databases">
        <title>Genome sequence of Moorella thermoacetica ATCC 33924.</title>
        <authorList>
            <person name="Poehlein A."/>
            <person name="Bengelsdorf F.R."/>
            <person name="Duerre P."/>
            <person name="Daniel R."/>
        </authorList>
    </citation>
    <scope>NUCLEOTIDE SEQUENCE [LARGE SCALE GENOMIC DNA]</scope>
    <source>
        <strain evidence="2 4">ATCC 33924</strain>
    </source>
</reference>
<evidence type="ECO:0000313" key="1">
    <source>
        <dbReference type="EMBL" id="AOQ24746.1"/>
    </source>
</evidence>
<dbReference type="RefSeq" id="WP_148871524.1">
    <property type="nucleotide sequence ID" value="NZ_VCDX01000001.1"/>
</dbReference>
<dbReference type="EMBL" id="CP017019">
    <property type="protein sequence ID" value="AOQ24746.1"/>
    <property type="molecule type" value="Genomic_DNA"/>
</dbReference>
<protein>
    <submittedName>
        <fullName evidence="1">Uncharacterized protein</fullName>
    </submittedName>
</protein>
<reference evidence="1 3" key="1">
    <citation type="submission" date="2016-08" db="EMBL/GenBank/DDBJ databases">
        <title>Moorella thermoacetica DSM 103132.</title>
        <authorList>
            <person name="Jendresen C.B."/>
            <person name="Redl S.M."/>
            <person name="Jensen T.O."/>
            <person name="Nielsen A.T."/>
        </authorList>
    </citation>
    <scope>NUCLEOTIDE SEQUENCE [LARGE SCALE GENOMIC DNA]</scope>
    <source>
        <strain evidence="1 3">DSM 103132</strain>
    </source>
</reference>
<dbReference type="EMBL" id="VCDX01000001">
    <property type="protein sequence ID" value="TYL15716.1"/>
    <property type="molecule type" value="Genomic_DNA"/>
</dbReference>
<accession>A0AAC9HJ85</accession>
<dbReference type="AlphaFoldDB" id="A0AAC9HJ85"/>
<sequence>MNLRYVLNTTLDFSWDSVNGATKYQLQRSTDGTNFSTITTVMATSYSYNPPAGQSYFRVQALDVNSNIISISNIVSFLMVHGQQKFDTNQVVITPVTHNLKKQFDTRQKVITPVTANLRRNFDTQQIVITPVTHNVQKKIDTKQIVITPVKRYIKTSFDTRQFVVTRQVISRRSVEFDTKQVVITPVGKRQSLFDTRQVIPISIRRGTSLFDTKQKVARPKPKTTIFDTKQNVVYPSAVGLEFMTPDYLPQTFKRPVPLNGSTCSHDYNLTVDESAADCKFMTNYLSSNTSLMTDIKTKLAGRQTIYRRLLNLSVRG</sequence>
<gene>
    <name evidence="1" type="ORF">Maut_02318</name>
    <name evidence="2" type="ORF">MTAT_04550</name>
</gene>
<dbReference type="Proteomes" id="UP000322283">
    <property type="component" value="Unassembled WGS sequence"/>
</dbReference>
<evidence type="ECO:0000313" key="4">
    <source>
        <dbReference type="Proteomes" id="UP000322283"/>
    </source>
</evidence>
<proteinExistence type="predicted"/>
<keyword evidence="4" id="KW-1185">Reference proteome</keyword>
<organism evidence="1 3">
    <name type="scientific">Neomoorella thermoacetica</name>
    <name type="common">Clostridium thermoaceticum</name>
    <dbReference type="NCBI Taxonomy" id="1525"/>
    <lineage>
        <taxon>Bacteria</taxon>
        <taxon>Bacillati</taxon>
        <taxon>Bacillota</taxon>
        <taxon>Clostridia</taxon>
        <taxon>Neomoorellales</taxon>
        <taxon>Neomoorellaceae</taxon>
        <taxon>Neomoorella</taxon>
    </lineage>
</organism>
<evidence type="ECO:0000313" key="2">
    <source>
        <dbReference type="EMBL" id="TYL15716.1"/>
    </source>
</evidence>
<dbReference type="Proteomes" id="UP000094598">
    <property type="component" value="Chromosome"/>
</dbReference>
<name>A0AAC9HJ85_NEOTH</name>
<dbReference type="Gene3D" id="2.60.40.10">
    <property type="entry name" value="Immunoglobulins"/>
    <property type="match status" value="1"/>
</dbReference>
<dbReference type="InterPro" id="IPR013783">
    <property type="entry name" value="Ig-like_fold"/>
</dbReference>